<feature type="compositionally biased region" description="Basic and acidic residues" evidence="1">
    <location>
        <begin position="372"/>
        <end position="381"/>
    </location>
</feature>
<reference evidence="3 4" key="1">
    <citation type="submission" date="2018-06" db="EMBL/GenBank/DDBJ databases">
        <title>Complete Genomes of Monosporascus.</title>
        <authorList>
            <person name="Robinson A.J."/>
            <person name="Natvig D.O."/>
        </authorList>
    </citation>
    <scope>NUCLEOTIDE SEQUENCE [LARGE SCALE GENOMIC DNA]</scope>
    <source>
        <strain evidence="3 4">CBS 110550</strain>
    </source>
</reference>
<name>A0A4V1XAZ9_9PEZI</name>
<feature type="domain" description="Asteroid" evidence="2">
    <location>
        <begin position="40"/>
        <end position="210"/>
    </location>
</feature>
<evidence type="ECO:0000313" key="3">
    <source>
        <dbReference type="EMBL" id="RYP04509.1"/>
    </source>
</evidence>
<dbReference type="EMBL" id="QJNU01000207">
    <property type="protein sequence ID" value="RYP04509.1"/>
    <property type="molecule type" value="Genomic_DNA"/>
</dbReference>
<sequence length="403" mass="44403">MGIRGLTPALQRYGVLSALGGESVVIDGPALVHRILTEFPAVIEALTACEDWGPLIQVVPGEADTFCARDVRQNGGIVLTSDSDLLIQDLGPDGRVSFFWNIVYDRSSGIPALSASTFSFHGINDQLGIKEVGGLPRVVFEQIKGRLGFEEAVEKAKNDTQEVVTSLDYLNFMKEYQVDECIPADRSVLNAIVTLDPRISEIVIQTLLATTLKELRERLPSPEMLWLAFAIMEDVESSASDERTSLSVTVLSQASSAFEDVYDCSWDFIHYTAQIQASYYSLRILKQILDVVVALKQDLPKTFAELRESLISLPTIAEWPTFGDMSGLLSDFASKEILTTVTDILGIPPIDLAQVAAEGTKSKKKKKKTRKQKQDALRDTMQRNGKRSPSLNPFAILSQASQE</sequence>
<dbReference type="AlphaFoldDB" id="A0A4V1XAZ9"/>
<proteinExistence type="predicted"/>
<feature type="region of interest" description="Disordered" evidence="1">
    <location>
        <begin position="357"/>
        <end position="403"/>
    </location>
</feature>
<dbReference type="InterPro" id="IPR039436">
    <property type="entry name" value="Asteroid_dom"/>
</dbReference>
<dbReference type="Proteomes" id="UP000293360">
    <property type="component" value="Unassembled WGS sequence"/>
</dbReference>
<accession>A0A4V1XAZ9</accession>
<dbReference type="OrthoDB" id="5297549at2759"/>
<gene>
    <name evidence="3" type="ORF">DL764_004410</name>
</gene>
<dbReference type="SUPFAM" id="SSF88723">
    <property type="entry name" value="PIN domain-like"/>
    <property type="match status" value="1"/>
</dbReference>
<protein>
    <recommendedName>
        <fullName evidence="2">Asteroid domain-containing protein</fullName>
    </recommendedName>
</protein>
<feature type="compositionally biased region" description="Basic residues" evidence="1">
    <location>
        <begin position="362"/>
        <end position="371"/>
    </location>
</feature>
<evidence type="ECO:0000256" key="1">
    <source>
        <dbReference type="SAM" id="MobiDB-lite"/>
    </source>
</evidence>
<evidence type="ECO:0000313" key="4">
    <source>
        <dbReference type="Proteomes" id="UP000293360"/>
    </source>
</evidence>
<keyword evidence="4" id="KW-1185">Reference proteome</keyword>
<dbReference type="Pfam" id="PF12813">
    <property type="entry name" value="XPG_I_2"/>
    <property type="match status" value="1"/>
</dbReference>
<organism evidence="3 4">
    <name type="scientific">Monosporascus ibericus</name>
    <dbReference type="NCBI Taxonomy" id="155417"/>
    <lineage>
        <taxon>Eukaryota</taxon>
        <taxon>Fungi</taxon>
        <taxon>Dikarya</taxon>
        <taxon>Ascomycota</taxon>
        <taxon>Pezizomycotina</taxon>
        <taxon>Sordariomycetes</taxon>
        <taxon>Xylariomycetidae</taxon>
        <taxon>Xylariales</taxon>
        <taxon>Xylariales incertae sedis</taxon>
        <taxon>Monosporascus</taxon>
    </lineage>
</organism>
<dbReference type="STRING" id="155417.A0A4V1XAZ9"/>
<comment type="caution">
    <text evidence="3">The sequence shown here is derived from an EMBL/GenBank/DDBJ whole genome shotgun (WGS) entry which is preliminary data.</text>
</comment>
<dbReference type="InterPro" id="IPR029060">
    <property type="entry name" value="PIN-like_dom_sf"/>
</dbReference>
<evidence type="ECO:0000259" key="2">
    <source>
        <dbReference type="Pfam" id="PF12813"/>
    </source>
</evidence>